<sequence>MKRYLLPLLALLYFTSCSDSNTSLEQKLREAVTEGEVGANGYKTINLTELTDFEWDRLYYFQAGEDNKSISDAIGFKWEGAGVDEGYRRLLFVKGEEVVSYTDYNYSEFPLFVYGCQGDKWVYPISRSSFASFKYCNEDVEVYTFIPVPCVEDIRELMTYKCPAGTDVAE</sequence>
<comment type="caution">
    <text evidence="1">The sequence shown here is derived from an EMBL/GenBank/DDBJ whole genome shotgun (WGS) entry which is preliminary data.</text>
</comment>
<reference evidence="1" key="1">
    <citation type="submission" date="2020-08" db="EMBL/GenBank/DDBJ databases">
        <title>Pontibacter sp. SD6 16S ribosomal RNA gene Genome sequencing and assembly.</title>
        <authorList>
            <person name="Kang M."/>
        </authorList>
    </citation>
    <scope>NUCLEOTIDE SEQUENCE</scope>
    <source>
        <strain evidence="1">SD6</strain>
    </source>
</reference>
<accession>A0A923SIP7</accession>
<evidence type="ECO:0000313" key="2">
    <source>
        <dbReference type="Proteomes" id="UP000603640"/>
    </source>
</evidence>
<protein>
    <submittedName>
        <fullName evidence="1">Uncharacterized protein</fullName>
    </submittedName>
</protein>
<dbReference type="AlphaFoldDB" id="A0A923SIP7"/>
<gene>
    <name evidence="1" type="ORF">H8S84_08280</name>
</gene>
<dbReference type="RefSeq" id="WP_187066859.1">
    <property type="nucleotide sequence ID" value="NZ_JACRVF010000002.1"/>
</dbReference>
<dbReference type="EMBL" id="JACRVF010000002">
    <property type="protein sequence ID" value="MBC5992827.1"/>
    <property type="molecule type" value="Genomic_DNA"/>
</dbReference>
<proteinExistence type="predicted"/>
<keyword evidence="2" id="KW-1185">Reference proteome</keyword>
<dbReference type="Proteomes" id="UP000603640">
    <property type="component" value="Unassembled WGS sequence"/>
</dbReference>
<name>A0A923SIP7_9BACT</name>
<organism evidence="1 2">
    <name type="scientific">Pontibacter cellulosilyticus</name>
    <dbReference type="NCBI Taxonomy" id="1720253"/>
    <lineage>
        <taxon>Bacteria</taxon>
        <taxon>Pseudomonadati</taxon>
        <taxon>Bacteroidota</taxon>
        <taxon>Cytophagia</taxon>
        <taxon>Cytophagales</taxon>
        <taxon>Hymenobacteraceae</taxon>
        <taxon>Pontibacter</taxon>
    </lineage>
</organism>
<evidence type="ECO:0000313" key="1">
    <source>
        <dbReference type="EMBL" id="MBC5992827.1"/>
    </source>
</evidence>